<accession>A0A383RAK5</accession>
<sequence length="168" mass="19494">MTIRLAKKLELPHIMKLFSHCTAHMIAQGIDQWDEHYPNAEVVEQSIDSGSMYAYFKDDLICGVITLQSSQPSEYELIQWQSGQDVECLVVYRLGVDPEWQGLGIATELMGFAEWYASNHSLSSIRLDCYSKNERALLFYQHLHYEIRGTVIFPHSDVPFYCLEKRIR</sequence>
<dbReference type="InterPro" id="IPR016181">
    <property type="entry name" value="Acyl_CoA_acyltransferase"/>
</dbReference>
<dbReference type="GO" id="GO:0016747">
    <property type="term" value="F:acyltransferase activity, transferring groups other than amino-acyl groups"/>
    <property type="evidence" value="ECO:0007669"/>
    <property type="project" value="InterPro"/>
</dbReference>
<dbReference type="CDD" id="cd04301">
    <property type="entry name" value="NAT_SF"/>
    <property type="match status" value="1"/>
</dbReference>
<evidence type="ECO:0000256" key="1">
    <source>
        <dbReference type="ARBA" id="ARBA00022679"/>
    </source>
</evidence>
<dbReference type="AlphaFoldDB" id="A0A383RAK5"/>
<reference evidence="5" key="1">
    <citation type="submission" date="2018-08" db="EMBL/GenBank/DDBJ databases">
        <authorList>
            <person name="Chevrot R."/>
        </authorList>
    </citation>
    <scope>NUCLEOTIDE SEQUENCE [LARGE SCALE GENOMIC DNA]</scope>
</reference>
<evidence type="ECO:0000256" key="2">
    <source>
        <dbReference type="ARBA" id="ARBA00023315"/>
    </source>
</evidence>
<keyword evidence="1 4" id="KW-0808">Transferase</keyword>
<proteinExistence type="predicted"/>
<dbReference type="Gene3D" id="3.40.630.30">
    <property type="match status" value="1"/>
</dbReference>
<dbReference type="RefSeq" id="WP_138185473.1">
    <property type="nucleotide sequence ID" value="NZ_LS992241.1"/>
</dbReference>
<organism evidence="4 5">
    <name type="scientific">Paenibacillus alvei</name>
    <name type="common">Bacillus alvei</name>
    <dbReference type="NCBI Taxonomy" id="44250"/>
    <lineage>
        <taxon>Bacteria</taxon>
        <taxon>Bacillati</taxon>
        <taxon>Bacillota</taxon>
        <taxon>Bacilli</taxon>
        <taxon>Bacillales</taxon>
        <taxon>Paenibacillaceae</taxon>
        <taxon>Paenibacillus</taxon>
    </lineage>
</organism>
<evidence type="ECO:0000313" key="4">
    <source>
        <dbReference type="EMBL" id="SYX83359.1"/>
    </source>
</evidence>
<feature type="domain" description="N-acetyltransferase" evidence="3">
    <location>
        <begin position="1"/>
        <end position="168"/>
    </location>
</feature>
<dbReference type="InterPro" id="IPR050832">
    <property type="entry name" value="Bact_Acetyltransf"/>
</dbReference>
<protein>
    <submittedName>
        <fullName evidence="4">Putative acetyltransferase</fullName>
    </submittedName>
</protein>
<dbReference type="PANTHER" id="PTHR43877:SF2">
    <property type="entry name" value="AMINOALKYLPHOSPHONATE N-ACETYLTRANSFERASE-RELATED"/>
    <property type="match status" value="1"/>
</dbReference>
<name>A0A383RAK5_PAEAL</name>
<keyword evidence="2" id="KW-0012">Acyltransferase</keyword>
<gene>
    <name evidence="4" type="ORF">PBLR_11781</name>
</gene>
<evidence type="ECO:0000313" key="5">
    <source>
        <dbReference type="Proteomes" id="UP000304148"/>
    </source>
</evidence>
<dbReference type="PROSITE" id="PS51186">
    <property type="entry name" value="GNAT"/>
    <property type="match status" value="1"/>
</dbReference>
<dbReference type="PANTHER" id="PTHR43877">
    <property type="entry name" value="AMINOALKYLPHOSPHONATE N-ACETYLTRANSFERASE-RELATED-RELATED"/>
    <property type="match status" value="1"/>
</dbReference>
<evidence type="ECO:0000259" key="3">
    <source>
        <dbReference type="PROSITE" id="PS51186"/>
    </source>
</evidence>
<dbReference type="SUPFAM" id="SSF55729">
    <property type="entry name" value="Acyl-CoA N-acyltransferases (Nat)"/>
    <property type="match status" value="1"/>
</dbReference>
<dbReference type="EMBL" id="LS992241">
    <property type="protein sequence ID" value="SYX83359.1"/>
    <property type="molecule type" value="Genomic_DNA"/>
</dbReference>
<dbReference type="Proteomes" id="UP000304148">
    <property type="component" value="Chromosome"/>
</dbReference>
<dbReference type="InterPro" id="IPR000182">
    <property type="entry name" value="GNAT_dom"/>
</dbReference>
<dbReference type="Pfam" id="PF00583">
    <property type="entry name" value="Acetyltransf_1"/>
    <property type="match status" value="1"/>
</dbReference>